<dbReference type="EMBL" id="JAMXQS010000014">
    <property type="protein sequence ID" value="MCO6052298.1"/>
    <property type="molecule type" value="Genomic_DNA"/>
</dbReference>
<dbReference type="InterPro" id="IPR010385">
    <property type="entry name" value="DUF982"/>
</dbReference>
<evidence type="ECO:0000313" key="2">
    <source>
        <dbReference type="Proteomes" id="UP001205906"/>
    </source>
</evidence>
<accession>A0ABT1CCQ0</accession>
<dbReference type="RefSeq" id="WP_252822684.1">
    <property type="nucleotide sequence ID" value="NZ_JAMXQS010000014.1"/>
</dbReference>
<keyword evidence="2" id="KW-1185">Reference proteome</keyword>
<protein>
    <submittedName>
        <fullName evidence="1">DUF982 domain-containing protein</fullName>
    </submittedName>
</protein>
<evidence type="ECO:0000313" key="1">
    <source>
        <dbReference type="EMBL" id="MCO6052298.1"/>
    </source>
</evidence>
<dbReference type="Gene3D" id="6.10.250.730">
    <property type="match status" value="1"/>
</dbReference>
<dbReference type="Proteomes" id="UP001205906">
    <property type="component" value="Unassembled WGS sequence"/>
</dbReference>
<name>A0ABT1CCQ0_9HYPH</name>
<dbReference type="Pfam" id="PF06169">
    <property type="entry name" value="DUF982"/>
    <property type="match status" value="1"/>
</dbReference>
<reference evidence="1 2" key="1">
    <citation type="submission" date="2022-06" db="EMBL/GenBank/DDBJ databases">
        <title>Mesorhizobium sp. strain RP14 Genome sequencing and assembly.</title>
        <authorList>
            <person name="Kim I."/>
        </authorList>
    </citation>
    <scope>NUCLEOTIDE SEQUENCE [LARGE SCALE GENOMIC DNA]</scope>
    <source>
        <strain evidence="2">RP14(2022)</strain>
    </source>
</reference>
<sequence length="87" mass="9556">MDTLSFRMPLVIFARRPSQVVLISTVAQGLAFLVNRAQQEDNFHWRAALESCRIAQIGRGTTTAARSTLVAAIRKAGMWVDVKLGAV</sequence>
<proteinExistence type="predicted"/>
<comment type="caution">
    <text evidence="1">The sequence shown here is derived from an EMBL/GenBank/DDBJ whole genome shotgun (WGS) entry which is preliminary data.</text>
</comment>
<organism evidence="1 2">
    <name type="scientific">Mesorhizobium liriopis</name>
    <dbReference type="NCBI Taxonomy" id="2953882"/>
    <lineage>
        <taxon>Bacteria</taxon>
        <taxon>Pseudomonadati</taxon>
        <taxon>Pseudomonadota</taxon>
        <taxon>Alphaproteobacteria</taxon>
        <taxon>Hyphomicrobiales</taxon>
        <taxon>Phyllobacteriaceae</taxon>
        <taxon>Mesorhizobium</taxon>
    </lineage>
</organism>
<gene>
    <name evidence="1" type="ORF">NGM99_21140</name>
</gene>